<dbReference type="Proteomes" id="UP000054485">
    <property type="component" value="Unassembled WGS sequence"/>
</dbReference>
<name>A0A0D0AGE6_9AGAM</name>
<reference evidence="2" key="2">
    <citation type="submission" date="2015-01" db="EMBL/GenBank/DDBJ databases">
        <title>Evolutionary Origins and Diversification of the Mycorrhizal Mutualists.</title>
        <authorList>
            <consortium name="DOE Joint Genome Institute"/>
            <consortium name="Mycorrhizal Genomics Consortium"/>
            <person name="Kohler A."/>
            <person name="Kuo A."/>
            <person name="Nagy L.G."/>
            <person name="Floudas D."/>
            <person name="Copeland A."/>
            <person name="Barry K.W."/>
            <person name="Cichocki N."/>
            <person name="Veneault-Fourrey C."/>
            <person name="LaButti K."/>
            <person name="Lindquist E.A."/>
            <person name="Lipzen A."/>
            <person name="Lundell T."/>
            <person name="Morin E."/>
            <person name="Murat C."/>
            <person name="Riley R."/>
            <person name="Ohm R."/>
            <person name="Sun H."/>
            <person name="Tunlid A."/>
            <person name="Henrissat B."/>
            <person name="Grigoriev I.V."/>
            <person name="Hibbett D.S."/>
            <person name="Martin F."/>
        </authorList>
    </citation>
    <scope>NUCLEOTIDE SEQUENCE [LARGE SCALE GENOMIC DNA]</scope>
    <source>
        <strain evidence="2">UH-Slu-Lm8-n1</strain>
    </source>
</reference>
<proteinExistence type="predicted"/>
<evidence type="ECO:0000313" key="2">
    <source>
        <dbReference type="Proteomes" id="UP000054485"/>
    </source>
</evidence>
<accession>A0A0D0AGE6</accession>
<organism evidence="1 2">
    <name type="scientific">Suillus luteus UH-Slu-Lm8-n1</name>
    <dbReference type="NCBI Taxonomy" id="930992"/>
    <lineage>
        <taxon>Eukaryota</taxon>
        <taxon>Fungi</taxon>
        <taxon>Dikarya</taxon>
        <taxon>Basidiomycota</taxon>
        <taxon>Agaricomycotina</taxon>
        <taxon>Agaricomycetes</taxon>
        <taxon>Agaricomycetidae</taxon>
        <taxon>Boletales</taxon>
        <taxon>Suillineae</taxon>
        <taxon>Suillaceae</taxon>
        <taxon>Suillus</taxon>
    </lineage>
</organism>
<reference evidence="1 2" key="1">
    <citation type="submission" date="2014-04" db="EMBL/GenBank/DDBJ databases">
        <authorList>
            <consortium name="DOE Joint Genome Institute"/>
            <person name="Kuo A."/>
            <person name="Ruytinx J."/>
            <person name="Rineau F."/>
            <person name="Colpaert J."/>
            <person name="Kohler A."/>
            <person name="Nagy L.G."/>
            <person name="Floudas D."/>
            <person name="Copeland A."/>
            <person name="Barry K.W."/>
            <person name="Cichocki N."/>
            <person name="Veneault-Fourrey C."/>
            <person name="LaButti K."/>
            <person name="Lindquist E.A."/>
            <person name="Lipzen A."/>
            <person name="Lundell T."/>
            <person name="Morin E."/>
            <person name="Murat C."/>
            <person name="Sun H."/>
            <person name="Tunlid A."/>
            <person name="Henrissat B."/>
            <person name="Grigoriev I.V."/>
            <person name="Hibbett D.S."/>
            <person name="Martin F."/>
            <person name="Nordberg H.P."/>
            <person name="Cantor M.N."/>
            <person name="Hua S.X."/>
        </authorList>
    </citation>
    <scope>NUCLEOTIDE SEQUENCE [LARGE SCALE GENOMIC DNA]</scope>
    <source>
        <strain evidence="1 2">UH-Slu-Lm8-n1</strain>
    </source>
</reference>
<dbReference type="InParanoid" id="A0A0D0AGE6"/>
<dbReference type="AlphaFoldDB" id="A0A0D0AGE6"/>
<gene>
    <name evidence="1" type="ORF">CY34DRAFT_18452</name>
</gene>
<sequence length="143" mass="15696">MPHFRYLNHPFISTQLLNMVRSVRSPSLIPAQQNHQTAPIEEAISPGPVLLQPQFSLSSLAAIHSSSFALGFSNAERQAAARAILRHNAHIDGTHYHTQKRGGLHPSHIAFNSYTSSDEPTITQEAFADAALQDVFDALAMQD</sequence>
<dbReference type="OrthoDB" id="3269274at2759"/>
<dbReference type="EMBL" id="KN835974">
    <property type="protein sequence ID" value="KIK33302.1"/>
    <property type="molecule type" value="Genomic_DNA"/>
</dbReference>
<keyword evidence="2" id="KW-1185">Reference proteome</keyword>
<dbReference type="HOGENOM" id="CLU_1807511_0_0_1"/>
<evidence type="ECO:0000313" key="1">
    <source>
        <dbReference type="EMBL" id="KIK33302.1"/>
    </source>
</evidence>
<protein>
    <submittedName>
        <fullName evidence="1">Uncharacterized protein</fullName>
    </submittedName>
</protein>